<evidence type="ECO:0008006" key="4">
    <source>
        <dbReference type="Google" id="ProtNLM"/>
    </source>
</evidence>
<reference evidence="2" key="1">
    <citation type="journal article" date="2019" name="Plant J.">
        <title>Chlorella vulgaris genome assembly and annotation reveals the molecular basis for metabolic acclimation to high light conditions.</title>
        <authorList>
            <person name="Cecchin M."/>
            <person name="Marcolungo L."/>
            <person name="Rossato M."/>
            <person name="Girolomoni L."/>
            <person name="Cosentino E."/>
            <person name="Cuine S."/>
            <person name="Li-Beisson Y."/>
            <person name="Delledonne M."/>
            <person name="Ballottari M."/>
        </authorList>
    </citation>
    <scope>NUCLEOTIDE SEQUENCE</scope>
    <source>
        <strain evidence="2">211/11P</strain>
    </source>
</reference>
<dbReference type="PANTHER" id="PTHR35128">
    <property type="entry name" value="SECRETION-REGULATING GUANINE NUCLEOTIDE EXCHANGE FACTOR"/>
    <property type="match status" value="1"/>
</dbReference>
<dbReference type="PANTHER" id="PTHR35128:SF1">
    <property type="entry name" value="SECRETION-REGULATING GUANINE NUCLEOTIDE EXCHANGE FACTOR"/>
    <property type="match status" value="1"/>
</dbReference>
<dbReference type="EMBL" id="SIDB01000010">
    <property type="protein sequence ID" value="KAI3426998.1"/>
    <property type="molecule type" value="Genomic_DNA"/>
</dbReference>
<dbReference type="SUPFAM" id="SSF53474">
    <property type="entry name" value="alpha/beta-Hydrolases"/>
    <property type="match status" value="1"/>
</dbReference>
<comment type="caution">
    <text evidence="2">The sequence shown here is derived from an EMBL/GenBank/DDBJ whole genome shotgun (WGS) entry which is preliminary data.</text>
</comment>
<gene>
    <name evidence="2" type="ORF">D9Q98_006942</name>
</gene>
<feature type="signal peptide" evidence="1">
    <location>
        <begin position="1"/>
        <end position="31"/>
    </location>
</feature>
<dbReference type="InterPro" id="IPR029058">
    <property type="entry name" value="AB_hydrolase_fold"/>
</dbReference>
<dbReference type="AlphaFoldDB" id="A0A9D4TJ46"/>
<dbReference type="OrthoDB" id="10022521at2759"/>
<reference evidence="2" key="2">
    <citation type="submission" date="2020-11" db="EMBL/GenBank/DDBJ databases">
        <authorList>
            <person name="Cecchin M."/>
            <person name="Marcolungo L."/>
            <person name="Rossato M."/>
            <person name="Girolomoni L."/>
            <person name="Cosentino E."/>
            <person name="Cuine S."/>
            <person name="Li-Beisson Y."/>
            <person name="Delledonne M."/>
            <person name="Ballottari M."/>
        </authorList>
    </citation>
    <scope>NUCLEOTIDE SEQUENCE</scope>
    <source>
        <strain evidence="2">211/11P</strain>
        <tissue evidence="2">Whole cell</tissue>
    </source>
</reference>
<protein>
    <recommendedName>
        <fullName evidence="4">Alpha/beta hydrolase</fullName>
    </recommendedName>
</protein>
<evidence type="ECO:0000313" key="2">
    <source>
        <dbReference type="EMBL" id="KAI3426998.1"/>
    </source>
</evidence>
<organism evidence="2 3">
    <name type="scientific">Chlorella vulgaris</name>
    <name type="common">Green alga</name>
    <dbReference type="NCBI Taxonomy" id="3077"/>
    <lineage>
        <taxon>Eukaryota</taxon>
        <taxon>Viridiplantae</taxon>
        <taxon>Chlorophyta</taxon>
        <taxon>core chlorophytes</taxon>
        <taxon>Trebouxiophyceae</taxon>
        <taxon>Chlorellales</taxon>
        <taxon>Chlorellaceae</taxon>
        <taxon>Chlorella clade</taxon>
        <taxon>Chlorella</taxon>
    </lineage>
</organism>
<feature type="chain" id="PRO_5038801021" description="Alpha/beta hydrolase" evidence="1">
    <location>
        <begin position="32"/>
        <end position="490"/>
    </location>
</feature>
<evidence type="ECO:0000313" key="3">
    <source>
        <dbReference type="Proteomes" id="UP001055712"/>
    </source>
</evidence>
<accession>A0A9D4TJ46</accession>
<name>A0A9D4TJ46_CHLVU</name>
<sequence length="490" mass="52743">MAPAGGRLRPAAALALLACLALGSAPLTARAAVKIPDEPSAAAQTFDANTDEAGGSLMTPIRGELLGRTFYFEIPHNPVGVLFMAHGCVHDAADFWPASKACPECSGLPEEVAHTKQALARGYAVLAVDSSNRDPMNRCYSYPVDKWGVKYIIENWTRQYNLQALPVFGLGISAGASFVLRLPKITRVNGIVSEVLGATYETFPVENLGGTYPPTIFIDMMRDRTMSQRITQSMLKLREWNVSTARIAIDPRPVPHSFFSDRSEFIPFGLSRMIVNGLHRIGMLDAQGYVTQDPRYTTKPWRDELAATLGQAVLGPEDGSIVGPASDWALISEQMNVAFANHEIIGDHLTASLAWLESGGTTPIGELEHALWAARETAKLQPAREAAPEFQDDEALKQAAAQVEQQLATTAGKKDNWGDLYAAYVEWLATNPVGDITFPAWRASAAAGRFGYKDAAQAAEDSVVAQAAAAVASGQPERGDLGVLPQHSAL</sequence>
<keyword evidence="3" id="KW-1185">Reference proteome</keyword>
<proteinExistence type="predicted"/>
<keyword evidence="1" id="KW-0732">Signal</keyword>
<evidence type="ECO:0000256" key="1">
    <source>
        <dbReference type="SAM" id="SignalP"/>
    </source>
</evidence>
<dbReference type="Proteomes" id="UP001055712">
    <property type="component" value="Unassembled WGS sequence"/>
</dbReference>